<comment type="caution">
    <text evidence="2">The sequence shown here is derived from an EMBL/GenBank/DDBJ whole genome shotgun (WGS) entry which is preliminary data.</text>
</comment>
<reference evidence="2" key="1">
    <citation type="submission" date="2022-01" db="EMBL/GenBank/DDBJ databases">
        <title>Genome Sequence Resource for Two Populations of Ditylenchus destructor, the Migratory Endoparasitic Phytonematode.</title>
        <authorList>
            <person name="Zhang H."/>
            <person name="Lin R."/>
            <person name="Xie B."/>
        </authorList>
    </citation>
    <scope>NUCLEOTIDE SEQUENCE</scope>
    <source>
        <strain evidence="2">BazhouSP</strain>
    </source>
</reference>
<sequence>MRAMKRNNEKLIAGFSPTVYISKLVNCLAFLSITVCSVYYSWRLTRKSNGFWIKICRVQQVSPAITSTAATTT</sequence>
<evidence type="ECO:0000313" key="3">
    <source>
        <dbReference type="Proteomes" id="UP001201812"/>
    </source>
</evidence>
<evidence type="ECO:0000313" key="2">
    <source>
        <dbReference type="EMBL" id="KAI1690993.1"/>
    </source>
</evidence>
<gene>
    <name evidence="2" type="ORF">DdX_22171</name>
</gene>
<dbReference type="EMBL" id="JAKKPZ010001027">
    <property type="protein sequence ID" value="KAI1690993.1"/>
    <property type="molecule type" value="Genomic_DNA"/>
</dbReference>
<evidence type="ECO:0000256" key="1">
    <source>
        <dbReference type="SAM" id="Phobius"/>
    </source>
</evidence>
<keyword evidence="1" id="KW-0812">Transmembrane</keyword>
<keyword evidence="1" id="KW-0472">Membrane</keyword>
<accession>A0AAD4MG57</accession>
<protein>
    <submittedName>
        <fullName evidence="2">Uncharacterized protein</fullName>
    </submittedName>
</protein>
<proteinExistence type="predicted"/>
<name>A0AAD4MG57_9BILA</name>
<dbReference type="Proteomes" id="UP001201812">
    <property type="component" value="Unassembled WGS sequence"/>
</dbReference>
<dbReference type="AlphaFoldDB" id="A0AAD4MG57"/>
<keyword evidence="1" id="KW-1133">Transmembrane helix</keyword>
<keyword evidence="3" id="KW-1185">Reference proteome</keyword>
<feature type="transmembrane region" description="Helical" evidence="1">
    <location>
        <begin position="20"/>
        <end position="42"/>
    </location>
</feature>
<organism evidence="2 3">
    <name type="scientific">Ditylenchus destructor</name>
    <dbReference type="NCBI Taxonomy" id="166010"/>
    <lineage>
        <taxon>Eukaryota</taxon>
        <taxon>Metazoa</taxon>
        <taxon>Ecdysozoa</taxon>
        <taxon>Nematoda</taxon>
        <taxon>Chromadorea</taxon>
        <taxon>Rhabditida</taxon>
        <taxon>Tylenchina</taxon>
        <taxon>Tylenchomorpha</taxon>
        <taxon>Sphaerularioidea</taxon>
        <taxon>Anguinidae</taxon>
        <taxon>Anguininae</taxon>
        <taxon>Ditylenchus</taxon>
    </lineage>
</organism>